<feature type="non-terminal residue" evidence="2">
    <location>
        <position position="1"/>
    </location>
</feature>
<dbReference type="AlphaFoldDB" id="S2E5H4"/>
<accession>S2E5H4</accession>
<evidence type="ECO:0000256" key="1">
    <source>
        <dbReference type="SAM" id="MobiDB-lite"/>
    </source>
</evidence>
<reference evidence="2 3" key="1">
    <citation type="journal article" date="2012" name="J. Bacteriol.">
        <title>Genome Sequence of "Candidatus Nitrosoarchaeum limnia" BG20, a Low-Salinity Ammonia-Oxidizing Archaeon from the San Francisco Bay Estuary.</title>
        <authorList>
            <person name="Mosier A.C."/>
            <person name="Allen E.E."/>
            <person name="Kim M."/>
            <person name="Ferriera S."/>
            <person name="Francis C.A."/>
        </authorList>
    </citation>
    <scope>NUCLEOTIDE SEQUENCE [LARGE SCALE GENOMIC DNA]</scope>
    <source>
        <strain evidence="2 3">BG20</strain>
    </source>
</reference>
<comment type="caution">
    <text evidence="2">The sequence shown here is derived from an EMBL/GenBank/DDBJ whole genome shotgun (WGS) entry which is preliminary data.</text>
</comment>
<keyword evidence="3" id="KW-1185">Reference proteome</keyword>
<evidence type="ECO:0000313" key="3">
    <source>
        <dbReference type="Proteomes" id="UP000014065"/>
    </source>
</evidence>
<sequence>PATLVPSELEYAEGYRARMEVLEAKMKPIDEINTKSEKKENYEDPD</sequence>
<feature type="region of interest" description="Disordered" evidence="1">
    <location>
        <begin position="27"/>
        <end position="46"/>
    </location>
</feature>
<evidence type="ECO:0000313" key="2">
    <source>
        <dbReference type="EMBL" id="EPA06440.1"/>
    </source>
</evidence>
<dbReference type="EMBL" id="AHJG01000050">
    <property type="protein sequence ID" value="EPA06440.1"/>
    <property type="molecule type" value="Genomic_DNA"/>
</dbReference>
<organism evidence="2 3">
    <name type="scientific">Candidatus Nitrosarchaeum limnium BG20</name>
    <dbReference type="NCBI Taxonomy" id="859192"/>
    <lineage>
        <taxon>Archaea</taxon>
        <taxon>Nitrososphaerota</taxon>
        <taxon>Nitrososphaeria</taxon>
        <taxon>Nitrosopumilales</taxon>
        <taxon>Nitrosopumilaceae</taxon>
        <taxon>Nitrosarchaeum</taxon>
    </lineage>
</organism>
<gene>
    <name evidence="2" type="ORF">BG20_I0458</name>
</gene>
<protein>
    <submittedName>
        <fullName evidence="2">Uncharacterized protein</fullName>
    </submittedName>
</protein>
<proteinExistence type="predicted"/>
<dbReference type="Proteomes" id="UP000014065">
    <property type="component" value="Unassembled WGS sequence"/>
</dbReference>
<name>S2E5H4_9ARCH</name>